<dbReference type="EMBL" id="JAHXRI010000007">
    <property type="protein sequence ID" value="MBZ1350985.1"/>
    <property type="molecule type" value="Genomic_DNA"/>
</dbReference>
<comment type="similarity">
    <text evidence="1 6">Belongs to the carbohydrate kinase PfkB family.</text>
</comment>
<keyword evidence="9" id="KW-1185">Reference proteome</keyword>
<accession>A0A953NCV8</accession>
<dbReference type="CDD" id="cd01164">
    <property type="entry name" value="FruK_PfkB_like"/>
    <property type="match status" value="1"/>
</dbReference>
<evidence type="ECO:0000256" key="4">
    <source>
        <dbReference type="ARBA" id="ARBA00022777"/>
    </source>
</evidence>
<dbReference type="GO" id="GO:0005524">
    <property type="term" value="F:ATP binding"/>
    <property type="evidence" value="ECO:0007669"/>
    <property type="project" value="UniProtKB-KW"/>
</dbReference>
<gene>
    <name evidence="8" type="ORF">KZZ10_10045</name>
</gene>
<dbReference type="Proteomes" id="UP000739565">
    <property type="component" value="Unassembled WGS sequence"/>
</dbReference>
<evidence type="ECO:0000259" key="7">
    <source>
        <dbReference type="Pfam" id="PF00294"/>
    </source>
</evidence>
<dbReference type="PROSITE" id="PS00584">
    <property type="entry name" value="PFKB_KINASES_2"/>
    <property type="match status" value="1"/>
</dbReference>
<dbReference type="InterPro" id="IPR011611">
    <property type="entry name" value="PfkB_dom"/>
</dbReference>
<dbReference type="FunFam" id="3.40.1190.20:FF:000001">
    <property type="entry name" value="Phosphofructokinase"/>
    <property type="match status" value="1"/>
</dbReference>
<dbReference type="InterPro" id="IPR002173">
    <property type="entry name" value="Carboh/pur_kinase_PfkB_CS"/>
</dbReference>
<dbReference type="InterPro" id="IPR017583">
    <property type="entry name" value="Tagatose/fructose_Pkinase"/>
</dbReference>
<keyword evidence="4" id="KW-0418">Kinase</keyword>
<dbReference type="InterPro" id="IPR029056">
    <property type="entry name" value="Ribokinase-like"/>
</dbReference>
<protein>
    <recommendedName>
        <fullName evidence="6">Phosphofructokinase</fullName>
    </recommendedName>
</protein>
<proteinExistence type="inferred from homology"/>
<feature type="domain" description="Carbohydrate kinase PfkB" evidence="7">
    <location>
        <begin position="26"/>
        <end position="301"/>
    </location>
</feature>
<dbReference type="SUPFAM" id="SSF53613">
    <property type="entry name" value="Ribokinase-like"/>
    <property type="match status" value="1"/>
</dbReference>
<comment type="caution">
    <text evidence="8">The sequence shown here is derived from an EMBL/GenBank/DDBJ whole genome shotgun (WGS) entry which is preliminary data.</text>
</comment>
<dbReference type="GO" id="GO:0005829">
    <property type="term" value="C:cytosol"/>
    <property type="evidence" value="ECO:0007669"/>
    <property type="project" value="TreeGrafter"/>
</dbReference>
<name>A0A953NCV8_9BURK</name>
<reference evidence="8" key="1">
    <citation type="submission" date="2021-07" db="EMBL/GenBank/DDBJ databases">
        <title>New genus and species of the family Alcaligenaceae.</title>
        <authorList>
            <person name="Hahn M.W."/>
        </authorList>
    </citation>
    <scope>NUCLEOTIDE SEQUENCE</scope>
    <source>
        <strain evidence="8">LF4-65</strain>
    </source>
</reference>
<dbReference type="Pfam" id="PF00294">
    <property type="entry name" value="PfkB"/>
    <property type="match status" value="1"/>
</dbReference>
<dbReference type="RefSeq" id="WP_259661387.1">
    <property type="nucleotide sequence ID" value="NZ_JAHXRI010000007.1"/>
</dbReference>
<dbReference type="Gene3D" id="3.40.1190.20">
    <property type="match status" value="1"/>
</dbReference>
<dbReference type="PANTHER" id="PTHR46566">
    <property type="entry name" value="1-PHOSPHOFRUCTOKINASE-RELATED"/>
    <property type="match status" value="1"/>
</dbReference>
<evidence type="ECO:0000256" key="6">
    <source>
        <dbReference type="PIRNR" id="PIRNR000535"/>
    </source>
</evidence>
<sequence>MSKVLTLTMNPALDLSTSIDKVVHTDKLRCTAAKTQPGGGGINVARVLSRLNPNSAEACIAVYPVGGLTGQLLVQALKVEDVRSEPVPISGETREAFSVHETSSGKDFRFLLPGPTLIPAEWQACLNKLLNLTHTDDTVIASGSLPPGVPDDFFAHLATAVKEKGARLVLDSSGVPLKLALQTGVYLVKPSLRELEELAGQALETEAQWRSAAQLLLDAQQAEIVAVSLGAEGALVATPTGIWRATAIPVNVVSTVGAGDNFVAGFVWALRNQEPLEQCLSYAMASAAAAVMNQDSSLCDPESMHRLHLQAHVTRLS</sequence>
<evidence type="ECO:0000313" key="8">
    <source>
        <dbReference type="EMBL" id="MBZ1350985.1"/>
    </source>
</evidence>
<keyword evidence="5" id="KW-0067">ATP-binding</keyword>
<keyword evidence="3" id="KW-0547">Nucleotide-binding</keyword>
<dbReference type="NCBIfam" id="TIGR03168">
    <property type="entry name" value="1-PFK"/>
    <property type="match status" value="1"/>
</dbReference>
<dbReference type="PANTHER" id="PTHR46566:SF2">
    <property type="entry name" value="ATP-DEPENDENT 6-PHOSPHOFRUCTOKINASE ISOZYME 2"/>
    <property type="match status" value="1"/>
</dbReference>
<organism evidence="8 9">
    <name type="scientific">Zwartia hollandica</name>
    <dbReference type="NCBI Taxonomy" id="324606"/>
    <lineage>
        <taxon>Bacteria</taxon>
        <taxon>Pseudomonadati</taxon>
        <taxon>Pseudomonadota</taxon>
        <taxon>Betaproteobacteria</taxon>
        <taxon>Burkholderiales</taxon>
        <taxon>Alcaligenaceae</taxon>
        <taxon>Zwartia</taxon>
    </lineage>
</organism>
<evidence type="ECO:0000256" key="2">
    <source>
        <dbReference type="ARBA" id="ARBA00022679"/>
    </source>
</evidence>
<dbReference type="PIRSF" id="PIRSF000535">
    <property type="entry name" value="1PFK/6PFK/LacC"/>
    <property type="match status" value="1"/>
</dbReference>
<dbReference type="GO" id="GO:0003872">
    <property type="term" value="F:6-phosphofructokinase activity"/>
    <property type="evidence" value="ECO:0007669"/>
    <property type="project" value="TreeGrafter"/>
</dbReference>
<evidence type="ECO:0000256" key="3">
    <source>
        <dbReference type="ARBA" id="ARBA00022741"/>
    </source>
</evidence>
<evidence type="ECO:0000256" key="5">
    <source>
        <dbReference type="ARBA" id="ARBA00022840"/>
    </source>
</evidence>
<evidence type="ECO:0000313" key="9">
    <source>
        <dbReference type="Proteomes" id="UP000739565"/>
    </source>
</evidence>
<evidence type="ECO:0000256" key="1">
    <source>
        <dbReference type="ARBA" id="ARBA00010688"/>
    </source>
</evidence>
<keyword evidence="2 6" id="KW-0808">Transferase</keyword>
<dbReference type="AlphaFoldDB" id="A0A953NCV8"/>